<comment type="caution">
    <text evidence="2">The sequence shown here is derived from an EMBL/GenBank/DDBJ whole genome shotgun (WGS) entry which is preliminary data.</text>
</comment>
<gene>
    <name evidence="2" type="ORF">A3G33_03560</name>
</gene>
<dbReference type="PANTHER" id="PTHR13696">
    <property type="entry name" value="P-LOOP CONTAINING NUCLEOSIDE TRIPHOSPHATE HYDROLASE"/>
    <property type="match status" value="1"/>
</dbReference>
<dbReference type="InterPro" id="IPR027417">
    <property type="entry name" value="P-loop_NTPase"/>
</dbReference>
<evidence type="ECO:0000313" key="3">
    <source>
        <dbReference type="Proteomes" id="UP000178187"/>
    </source>
</evidence>
<dbReference type="AlphaFoldDB" id="A0A1G1KTY6"/>
<sequence>MNQKGGCGKTTTVVNLSAALAIKGGKVLVVDLDPQAHATLGLGVSVDKLQRSVYDLLVNPNVVFGDVMRPCQIPGLHILPSASRLASAQLELADIQAGEQALRSKLQNVQQHYDFILLDCPPTLNLLTLNALCYASKVLIPVQTHYYALEGMKELFRTIESVKQQFNPGLETLGILATLYDKRIKIAEEVLHALRDYFGSQMFKTVIHNNVKLIESPMVQQSVITYAPTSLGAIEYQQLAEEVLALVTKSN</sequence>
<accession>A0A1G1KTY6</accession>
<dbReference type="Pfam" id="PF13614">
    <property type="entry name" value="AAA_31"/>
    <property type="match status" value="1"/>
</dbReference>
<evidence type="ECO:0000259" key="1">
    <source>
        <dbReference type="Pfam" id="PF13614"/>
    </source>
</evidence>
<name>A0A1G1KTY6_9BACT</name>
<dbReference type="CDD" id="cd02042">
    <property type="entry name" value="ParAB_family"/>
    <property type="match status" value="1"/>
</dbReference>
<dbReference type="FunFam" id="3.40.50.300:FF:000285">
    <property type="entry name" value="Sporulation initiation inhibitor Soj"/>
    <property type="match status" value="1"/>
</dbReference>
<dbReference type="InterPro" id="IPR025669">
    <property type="entry name" value="AAA_dom"/>
</dbReference>
<feature type="domain" description="AAA" evidence="1">
    <location>
        <begin position="1"/>
        <end position="171"/>
    </location>
</feature>
<protein>
    <recommendedName>
        <fullName evidence="1">AAA domain-containing protein</fullName>
    </recommendedName>
</protein>
<dbReference type="EMBL" id="MHFR01000051">
    <property type="protein sequence ID" value="OGW96398.1"/>
    <property type="molecule type" value="Genomic_DNA"/>
</dbReference>
<dbReference type="InterPro" id="IPR050678">
    <property type="entry name" value="DNA_Partitioning_ATPase"/>
</dbReference>
<evidence type="ECO:0000313" key="2">
    <source>
        <dbReference type="EMBL" id="OGW96398.1"/>
    </source>
</evidence>
<dbReference type="Proteomes" id="UP000178187">
    <property type="component" value="Unassembled WGS sequence"/>
</dbReference>
<organism evidence="2 3">
    <name type="scientific">Candidatus Danuiimicrobium aquiferis</name>
    <dbReference type="NCBI Taxonomy" id="1801832"/>
    <lineage>
        <taxon>Bacteria</taxon>
        <taxon>Pseudomonadati</taxon>
        <taxon>Candidatus Omnitrophota</taxon>
        <taxon>Candidatus Danuiimicrobium</taxon>
    </lineage>
</organism>
<dbReference type="Gene3D" id="3.40.50.300">
    <property type="entry name" value="P-loop containing nucleotide triphosphate hydrolases"/>
    <property type="match status" value="1"/>
</dbReference>
<reference evidence="2 3" key="1">
    <citation type="journal article" date="2016" name="Nat. Commun.">
        <title>Thousands of microbial genomes shed light on interconnected biogeochemical processes in an aquifer system.</title>
        <authorList>
            <person name="Anantharaman K."/>
            <person name="Brown C.T."/>
            <person name="Hug L.A."/>
            <person name="Sharon I."/>
            <person name="Castelle C.J."/>
            <person name="Probst A.J."/>
            <person name="Thomas B.C."/>
            <person name="Singh A."/>
            <person name="Wilkins M.J."/>
            <person name="Karaoz U."/>
            <person name="Brodie E.L."/>
            <person name="Williams K.H."/>
            <person name="Hubbard S.S."/>
            <person name="Banfield J.F."/>
        </authorList>
    </citation>
    <scope>NUCLEOTIDE SEQUENCE [LARGE SCALE GENOMIC DNA]</scope>
</reference>
<proteinExistence type="predicted"/>
<dbReference type="PANTHER" id="PTHR13696:SF52">
    <property type="entry name" value="PARA FAMILY PROTEIN CT_582"/>
    <property type="match status" value="1"/>
</dbReference>
<dbReference type="SUPFAM" id="SSF52540">
    <property type="entry name" value="P-loop containing nucleoside triphosphate hydrolases"/>
    <property type="match status" value="1"/>
</dbReference>